<gene>
    <name evidence="1" type="ORF">ACFOPQ_15525</name>
</gene>
<protein>
    <submittedName>
        <fullName evidence="1">Uncharacterized protein</fullName>
    </submittedName>
</protein>
<name>A0ABV8AA26_9DEIO</name>
<sequence length="125" mass="13021">MLGPDGTAVVLIRAGRLRGQALVDDWGVGHLDLPIERIGLLLDAALGRGGTRLCAVRGITENPQEIRVKVAEALCSAGQAGSSDLGCPYTLGAVWGALEALTGQHFQAARAVHGQAGEELVFKRP</sequence>
<reference evidence="2" key="1">
    <citation type="journal article" date="2019" name="Int. J. Syst. Evol. Microbiol.">
        <title>The Global Catalogue of Microorganisms (GCM) 10K type strain sequencing project: providing services to taxonomists for standard genome sequencing and annotation.</title>
        <authorList>
            <consortium name="The Broad Institute Genomics Platform"/>
            <consortium name="The Broad Institute Genome Sequencing Center for Infectious Disease"/>
            <person name="Wu L."/>
            <person name="Ma J."/>
        </authorList>
    </citation>
    <scope>NUCLEOTIDE SEQUENCE [LARGE SCALE GENOMIC DNA]</scope>
    <source>
        <strain evidence="2">CCTCC AB 2013263</strain>
    </source>
</reference>
<organism evidence="1 2">
    <name type="scientific">Deinococcus antarcticus</name>
    <dbReference type="NCBI Taxonomy" id="1298767"/>
    <lineage>
        <taxon>Bacteria</taxon>
        <taxon>Thermotogati</taxon>
        <taxon>Deinococcota</taxon>
        <taxon>Deinococci</taxon>
        <taxon>Deinococcales</taxon>
        <taxon>Deinococcaceae</taxon>
        <taxon>Deinococcus</taxon>
    </lineage>
</organism>
<dbReference type="EMBL" id="JBHRZF010000176">
    <property type="protein sequence ID" value="MFC3862176.1"/>
    <property type="molecule type" value="Genomic_DNA"/>
</dbReference>
<dbReference type="RefSeq" id="WP_380079794.1">
    <property type="nucleotide sequence ID" value="NZ_JBHRZF010000176.1"/>
</dbReference>
<dbReference type="Proteomes" id="UP001595748">
    <property type="component" value="Unassembled WGS sequence"/>
</dbReference>
<evidence type="ECO:0000313" key="2">
    <source>
        <dbReference type="Proteomes" id="UP001595748"/>
    </source>
</evidence>
<keyword evidence="2" id="KW-1185">Reference proteome</keyword>
<comment type="caution">
    <text evidence="1">The sequence shown here is derived from an EMBL/GenBank/DDBJ whole genome shotgun (WGS) entry which is preliminary data.</text>
</comment>
<accession>A0ABV8AA26</accession>
<evidence type="ECO:0000313" key="1">
    <source>
        <dbReference type="EMBL" id="MFC3862176.1"/>
    </source>
</evidence>
<proteinExistence type="predicted"/>